<keyword evidence="1" id="KW-0472">Membrane</keyword>
<keyword evidence="3" id="KW-1185">Reference proteome</keyword>
<feature type="transmembrane region" description="Helical" evidence="1">
    <location>
        <begin position="21"/>
        <end position="44"/>
    </location>
</feature>
<feature type="transmembrane region" description="Helical" evidence="1">
    <location>
        <begin position="50"/>
        <end position="72"/>
    </location>
</feature>
<proteinExistence type="predicted"/>
<protein>
    <recommendedName>
        <fullName evidence="4">ABC transporter permease</fullName>
    </recommendedName>
</protein>
<reference evidence="2 3" key="1">
    <citation type="submission" date="2023-09" db="EMBL/GenBank/DDBJ databases">
        <title>Complete Genome and Methylome dissection of Bacillus brevis NEB573 original source of BbsI restriction endonuclease.</title>
        <authorList>
            <person name="Fomenkov A."/>
            <person name="Roberts R.D."/>
        </authorList>
    </citation>
    <scope>NUCLEOTIDE SEQUENCE [LARGE SCALE GENOMIC DNA]</scope>
    <source>
        <strain evidence="2 3">NEB573</strain>
    </source>
</reference>
<name>A0ABY9T4T9_BREBE</name>
<evidence type="ECO:0000313" key="3">
    <source>
        <dbReference type="Proteomes" id="UP001256827"/>
    </source>
</evidence>
<accession>A0ABY9T4T9</accession>
<evidence type="ECO:0000256" key="1">
    <source>
        <dbReference type="SAM" id="Phobius"/>
    </source>
</evidence>
<sequence>MKQQTTAQTIYSYKLLHRFRWGIVGSLSQLLLIGLSLIAISMLLNVPVDRLIVTLAILPAVSISHLIVFRLFAQLRELRPHTTADMLVSPWWGAGYRLPVPLSIYRTGESVVLAGSLCLAAAAYVWLPVEYGLTLLSGSLVLSLPRLLALLVSFRQSKNCRVKYENKGVAFLLTDG</sequence>
<evidence type="ECO:0008006" key="4">
    <source>
        <dbReference type="Google" id="ProtNLM"/>
    </source>
</evidence>
<dbReference type="Proteomes" id="UP001256827">
    <property type="component" value="Chromosome"/>
</dbReference>
<gene>
    <name evidence="2" type="ORF">RGB73_00575</name>
</gene>
<evidence type="ECO:0000313" key="2">
    <source>
        <dbReference type="EMBL" id="WNC14928.1"/>
    </source>
</evidence>
<dbReference type="EMBL" id="CP134050">
    <property type="protein sequence ID" value="WNC14928.1"/>
    <property type="molecule type" value="Genomic_DNA"/>
</dbReference>
<feature type="transmembrane region" description="Helical" evidence="1">
    <location>
        <begin position="133"/>
        <end position="154"/>
    </location>
</feature>
<dbReference type="RefSeq" id="WP_310767778.1">
    <property type="nucleotide sequence ID" value="NZ_CP134050.1"/>
</dbReference>
<organism evidence="2 3">
    <name type="scientific">Brevibacillus brevis</name>
    <name type="common">Bacillus brevis</name>
    <dbReference type="NCBI Taxonomy" id="1393"/>
    <lineage>
        <taxon>Bacteria</taxon>
        <taxon>Bacillati</taxon>
        <taxon>Bacillota</taxon>
        <taxon>Bacilli</taxon>
        <taxon>Bacillales</taxon>
        <taxon>Paenibacillaceae</taxon>
        <taxon>Brevibacillus</taxon>
    </lineage>
</organism>
<keyword evidence="1" id="KW-1133">Transmembrane helix</keyword>
<feature type="transmembrane region" description="Helical" evidence="1">
    <location>
        <begin position="110"/>
        <end position="127"/>
    </location>
</feature>
<keyword evidence="1" id="KW-0812">Transmembrane</keyword>